<feature type="compositionally biased region" description="Acidic residues" evidence="1">
    <location>
        <begin position="1189"/>
        <end position="1212"/>
    </location>
</feature>
<keyword evidence="4" id="KW-1185">Reference proteome</keyword>
<evidence type="ECO:0000256" key="1">
    <source>
        <dbReference type="SAM" id="MobiDB-lite"/>
    </source>
</evidence>
<evidence type="ECO:0000259" key="2">
    <source>
        <dbReference type="Pfam" id="PF15249"/>
    </source>
</evidence>
<feature type="region of interest" description="Disordered" evidence="1">
    <location>
        <begin position="1107"/>
        <end position="1291"/>
    </location>
</feature>
<dbReference type="EMBL" id="CADEPM010000005">
    <property type="protein sequence ID" value="CAB3406000.1"/>
    <property type="molecule type" value="Genomic_DNA"/>
</dbReference>
<feature type="region of interest" description="Disordered" evidence="1">
    <location>
        <begin position="740"/>
        <end position="764"/>
    </location>
</feature>
<feature type="compositionally biased region" description="Low complexity" evidence="1">
    <location>
        <begin position="1577"/>
        <end position="1587"/>
    </location>
</feature>
<evidence type="ECO:0000313" key="4">
    <source>
        <dbReference type="Proteomes" id="UP000494206"/>
    </source>
</evidence>
<gene>
    <name evidence="3" type="ORF">CBOVIS_LOCUS8131</name>
</gene>
<feature type="region of interest" description="Disordered" evidence="1">
    <location>
        <begin position="1795"/>
        <end position="1814"/>
    </location>
</feature>
<feature type="region of interest" description="Disordered" evidence="1">
    <location>
        <begin position="1497"/>
        <end position="1723"/>
    </location>
</feature>
<feature type="compositionally biased region" description="Basic and acidic residues" evidence="1">
    <location>
        <begin position="1400"/>
        <end position="1409"/>
    </location>
</feature>
<accession>A0A8S1EW38</accession>
<reference evidence="3 4" key="1">
    <citation type="submission" date="2020-04" db="EMBL/GenBank/DDBJ databases">
        <authorList>
            <person name="Laetsch R D."/>
            <person name="Stevens L."/>
            <person name="Kumar S."/>
            <person name="Blaxter L. M."/>
        </authorList>
    </citation>
    <scope>NUCLEOTIDE SEQUENCE [LARGE SCALE GENOMIC DNA]</scope>
</reference>
<dbReference type="InterPro" id="IPR015671">
    <property type="entry name" value="GSCR1_dom"/>
</dbReference>
<organism evidence="3 4">
    <name type="scientific">Caenorhabditis bovis</name>
    <dbReference type="NCBI Taxonomy" id="2654633"/>
    <lineage>
        <taxon>Eukaryota</taxon>
        <taxon>Metazoa</taxon>
        <taxon>Ecdysozoa</taxon>
        <taxon>Nematoda</taxon>
        <taxon>Chromadorea</taxon>
        <taxon>Rhabditida</taxon>
        <taxon>Rhabditina</taxon>
        <taxon>Rhabditomorpha</taxon>
        <taxon>Rhabditoidea</taxon>
        <taxon>Rhabditidae</taxon>
        <taxon>Peloderinae</taxon>
        <taxon>Caenorhabditis</taxon>
    </lineage>
</organism>
<feature type="compositionally biased region" description="Low complexity" evidence="1">
    <location>
        <begin position="345"/>
        <end position="364"/>
    </location>
</feature>
<feature type="compositionally biased region" description="Acidic residues" evidence="1">
    <location>
        <begin position="1108"/>
        <end position="1117"/>
    </location>
</feature>
<feature type="compositionally biased region" description="Basic and acidic residues" evidence="1">
    <location>
        <begin position="1213"/>
        <end position="1234"/>
    </location>
</feature>
<dbReference type="OrthoDB" id="2556847at2759"/>
<sequence>MAYNDDDWLNYPLNELKSDSPSFYDPSIENIPLNDDPGGSPNYNNDLSVPIEDFQFPNDLAISPSGNSSYQNMHMMQNTNNYDQMQASTSMEYNAFEQPTIVQVNGNSLDVDPFAEMSNLDQTDNSNYYQTQPSTSAQADHHQQQQMQMMDNGQQYVTHDQQHLMQMQPSTSYMPQVDQMQQQITDQHGMVIQQQHTPQQQQQQPLQQEQPQEKLTPAKKGAATKAANRKKASNCIGVVVPKMNKIAQQQPQQQQQQQQRVQQEPTQAIAETRIPPEESIRLAQIMSEMTRLRAESSSTNVDNTARLEKLESEFSAIFAKNLSQSAGNDAILSQIQNLAASTSRPQTVSVQQPQQHQQQSQPQPTTAPKRPPAKRNRNQNNSNQTTVLQTPQMPQKVLMDPPQTSIVVPPGSRFVTESQSPSTSYNQVVYAVPSQQTQTQQIAIQTIPSTSQTQFIDYQTNQQQQQPQTQIVQIISTNQQQSQQQKIVPSMNSRTSVYRSQAVYQQASSSPLQQQRVQTPQMVQNSPQNQQQFQTQTTYIQNQSTTLLQQVNSPQIITITQQPQSQQQALNHINTSQINQNQTLGEVLKQQNQQLRLGNATPTIRQHLASQNALTTNGRKKTNAQRRNSIQQQQQQQQQPVQQQTITVQNQMTVADLASLTNAPVNSIKITSENVHKYPLPIGTVIHIVNAGNDLDPERISQLALQQQQQQQPQKLQQYQMQQEPQMQIQQQQQHIISQQQPQLIQQPQQSLSQVPTPQQQQRSMMTPLRNQFDMSAHPSPASHNTPQMVPIDAIVYNDTGAPVVDSQSRNPSPIKVHEIRQQTQEELEEIAEQKRRERETRVAAYMNAQSRKLLKIDTRTPFRGMRDVVERMLPFHQFWTPNYTDTVYEEFDNNWMRFGMDLGDRVTELQNKIRTTCLRNTIRTSEDSEKNLILFLESEYERRALEADRQAAEENVGEFVGSSKLLPAIQSGLVDVELMKENAPKTPEHMKEEAETEGEERRGLLKEYEYKDFDEKAPKPSPYVTPVMSPTHDHEEFYIQPMVAVSTFEVPNIPDIPDPEDEMFKRGDYVEDEEDIRAQLERQYADDDDDDDDELDDDEKDVAAAFEQDEEEETFEEFLTRPSSNNSPMPDIAAIYAMKTPSERPPNRGFWRNSDSPPSRESSQSPEDEYLFRFPILQGIENDKRDVEDDEGEDEDEEEQDEEKYLDDVDEEHERNRIVEEKEEHVKEKRREINDDDVEDDAFSSDSSSDSDSDSLSSSDSERSSSSSGSASPELGVDDDREVMPKKPINNKMDEVLKNLKNEISDEEEEFGAANFSALKKIRGLTAPMKNGQNPMIVVTSAKTRRVAPISPLSDDSTNSGKPSPRKMKLKTTGNVADFGSSPSVPDISTMLKKKRGKKSNEEKREFAETASSTAVARSSFETPPIRRNGEFAHRLAKVYTEDSGKLLLKFRRLTDEMRSSVTPNPLLTPTNQSRILLKINRSADGGCSLKIITKDSSRKETASMSTPRKARKVHCERSSTSFNPGKSVTNKQEEEREKKRENGSTKTYTKWNDKSKSASTDKKKKSIENEKKKSNSSNSIKMNSEPRSGTTPKSNSGNTPKAVNTSKTSMTFTNRFNPFTHNSTNQSSSATSLTTPVSTPKPSSSATVPDVKSNDTMKPSLFPVNSVSSSVSRVPGQKRKISALLPWMTEDSPEKKNKKVVTPKPATPKVETPLPAPPVVTKPMLVPKVEELDSPRASSSMSFTSFFGENGAVVNGVFSPNNQPEQPLPAVDFSDDEADSEMQHAELDLATSRLLAMSTSQPTTSSLWDEAS</sequence>
<feature type="compositionally biased region" description="Acidic residues" evidence="1">
    <location>
        <begin position="1235"/>
        <end position="1254"/>
    </location>
</feature>
<feature type="compositionally biased region" description="Low complexity" evidence="1">
    <location>
        <begin position="1255"/>
        <end position="1273"/>
    </location>
</feature>
<feature type="compositionally biased region" description="Low complexity" evidence="1">
    <location>
        <begin position="1704"/>
        <end position="1715"/>
    </location>
</feature>
<name>A0A8S1EW38_9PELO</name>
<feature type="region of interest" description="Disordered" evidence="1">
    <location>
        <begin position="189"/>
        <end position="231"/>
    </location>
</feature>
<feature type="compositionally biased region" description="Low complexity" evidence="1">
    <location>
        <begin position="1633"/>
        <end position="1651"/>
    </location>
</feature>
<feature type="compositionally biased region" description="Polar residues" evidence="1">
    <location>
        <begin position="1411"/>
        <end position="1421"/>
    </location>
</feature>
<feature type="region of interest" description="Disordered" evidence="1">
    <location>
        <begin position="343"/>
        <end position="420"/>
    </location>
</feature>
<feature type="compositionally biased region" description="Polar residues" evidence="1">
    <location>
        <begin position="1520"/>
        <end position="1532"/>
    </location>
</feature>
<feature type="region of interest" description="Disordered" evidence="1">
    <location>
        <begin position="1343"/>
        <end position="1421"/>
    </location>
</feature>
<feature type="region of interest" description="Disordered" evidence="1">
    <location>
        <begin position="610"/>
        <end position="638"/>
    </location>
</feature>
<feature type="domain" description="GLTSCR protein conserved" evidence="2">
    <location>
        <begin position="854"/>
        <end position="950"/>
    </location>
</feature>
<comment type="caution">
    <text evidence="3">The sequence shown here is derived from an EMBL/GenBank/DDBJ whole genome shotgun (WGS) entry which is preliminary data.</text>
</comment>
<feature type="compositionally biased region" description="Polar residues" evidence="1">
    <location>
        <begin position="119"/>
        <end position="136"/>
    </location>
</feature>
<feature type="compositionally biased region" description="Low complexity" evidence="1">
    <location>
        <begin position="1666"/>
        <end position="1676"/>
    </location>
</feature>
<feature type="compositionally biased region" description="Basic and acidic residues" evidence="1">
    <location>
        <begin position="1553"/>
        <end position="1575"/>
    </location>
</feature>
<feature type="compositionally biased region" description="Polar residues" evidence="1">
    <location>
        <begin position="1588"/>
        <end position="1632"/>
    </location>
</feature>
<feature type="compositionally biased region" description="Low complexity" evidence="1">
    <location>
        <begin position="1155"/>
        <end position="1166"/>
    </location>
</feature>
<protein>
    <recommendedName>
        <fullName evidence="2">GLTSCR protein conserved domain-containing protein</fullName>
    </recommendedName>
</protein>
<feature type="compositionally biased region" description="Basic and acidic residues" evidence="1">
    <location>
        <begin position="1533"/>
        <end position="1545"/>
    </location>
</feature>
<feature type="region of interest" description="Disordered" evidence="1">
    <location>
        <begin position="984"/>
        <end position="1003"/>
    </location>
</feature>
<feature type="compositionally biased region" description="Low complexity" evidence="1">
    <location>
        <begin position="625"/>
        <end position="638"/>
    </location>
</feature>
<feature type="region of interest" description="Disordered" evidence="1">
    <location>
        <begin position="118"/>
        <end position="146"/>
    </location>
</feature>
<feature type="compositionally biased region" description="Polar residues" evidence="1">
    <location>
        <begin position="1799"/>
        <end position="1814"/>
    </location>
</feature>
<dbReference type="Pfam" id="PF15249">
    <property type="entry name" value="GLTSCR1"/>
    <property type="match status" value="1"/>
</dbReference>
<dbReference type="Proteomes" id="UP000494206">
    <property type="component" value="Unassembled WGS sequence"/>
</dbReference>
<evidence type="ECO:0000313" key="3">
    <source>
        <dbReference type="EMBL" id="CAB3406000.1"/>
    </source>
</evidence>
<feature type="compositionally biased region" description="Low complexity" evidence="1">
    <location>
        <begin position="248"/>
        <end position="263"/>
    </location>
</feature>
<feature type="region of interest" description="Disordered" evidence="1">
    <location>
        <begin position="247"/>
        <end position="273"/>
    </location>
</feature>
<proteinExistence type="predicted"/>
<feature type="region of interest" description="Disordered" evidence="1">
    <location>
        <begin position="1759"/>
        <end position="1787"/>
    </location>
</feature>
<feature type="compositionally biased region" description="Low complexity" evidence="1">
    <location>
        <begin position="189"/>
        <end position="226"/>
    </location>
</feature>